<dbReference type="InterPro" id="IPR010921">
    <property type="entry name" value="Trp_repressor/repl_initiator"/>
</dbReference>
<dbReference type="SMART" id="SM00760">
    <property type="entry name" value="Bac_DnaA_C"/>
    <property type="match status" value="1"/>
</dbReference>
<feature type="domain" description="Chromosomal replication initiator DnaA C-terminal" evidence="2">
    <location>
        <begin position="2"/>
        <end position="67"/>
    </location>
</feature>
<evidence type="ECO:0000256" key="1">
    <source>
        <dbReference type="SAM" id="Coils"/>
    </source>
</evidence>
<keyword evidence="1" id="KW-0175">Coiled coil</keyword>
<gene>
    <name evidence="3" type="ORF">S01H1_03785</name>
</gene>
<dbReference type="GO" id="GO:0005524">
    <property type="term" value="F:ATP binding"/>
    <property type="evidence" value="ECO:0007669"/>
    <property type="project" value="InterPro"/>
</dbReference>
<proteinExistence type="predicted"/>
<sequence length="186" mass="22205">MTLTELKEYLDDYYGLDISAKCRKANYVRARCMYYELSKYVNSWNSLETIGAVVNRDHATVLHGYKIFDNYFKSDESFRITYDNLFARLESFFSSVIEIKVIERKELQDLKTYYTDKIKIMQNRINELENAKHNQKSNIDDFKPLFLLNDSDILQFKETRLKPYLKMIKTRKKPKVIKNVSGAYLR</sequence>
<protein>
    <recommendedName>
        <fullName evidence="2">Chromosomal replication initiator DnaA C-terminal domain-containing protein</fullName>
    </recommendedName>
</protein>
<evidence type="ECO:0000313" key="3">
    <source>
        <dbReference type="EMBL" id="GAF80141.1"/>
    </source>
</evidence>
<name>X0SYD0_9ZZZZ</name>
<dbReference type="GO" id="GO:0006275">
    <property type="term" value="P:regulation of DNA replication"/>
    <property type="evidence" value="ECO:0007669"/>
    <property type="project" value="InterPro"/>
</dbReference>
<evidence type="ECO:0000259" key="2">
    <source>
        <dbReference type="SMART" id="SM00760"/>
    </source>
</evidence>
<dbReference type="AlphaFoldDB" id="X0SYD0"/>
<dbReference type="InterPro" id="IPR013159">
    <property type="entry name" value="DnaA_C"/>
</dbReference>
<comment type="caution">
    <text evidence="3">The sequence shown here is derived from an EMBL/GenBank/DDBJ whole genome shotgun (WGS) entry which is preliminary data.</text>
</comment>
<feature type="coiled-coil region" evidence="1">
    <location>
        <begin position="111"/>
        <end position="138"/>
    </location>
</feature>
<dbReference type="Gene3D" id="1.10.1750.10">
    <property type="match status" value="1"/>
</dbReference>
<dbReference type="GO" id="GO:0043565">
    <property type="term" value="F:sequence-specific DNA binding"/>
    <property type="evidence" value="ECO:0007669"/>
    <property type="project" value="InterPro"/>
</dbReference>
<dbReference type="Pfam" id="PF08299">
    <property type="entry name" value="Bac_DnaA_C"/>
    <property type="match status" value="1"/>
</dbReference>
<dbReference type="EMBL" id="BARS01002036">
    <property type="protein sequence ID" value="GAF80141.1"/>
    <property type="molecule type" value="Genomic_DNA"/>
</dbReference>
<dbReference type="GO" id="GO:0006270">
    <property type="term" value="P:DNA replication initiation"/>
    <property type="evidence" value="ECO:0007669"/>
    <property type="project" value="InterPro"/>
</dbReference>
<accession>X0SYD0</accession>
<dbReference type="SUPFAM" id="SSF48295">
    <property type="entry name" value="TrpR-like"/>
    <property type="match status" value="1"/>
</dbReference>
<reference evidence="3" key="1">
    <citation type="journal article" date="2014" name="Front. Microbiol.">
        <title>High frequency of phylogenetically diverse reductive dehalogenase-homologous genes in deep subseafloor sedimentary metagenomes.</title>
        <authorList>
            <person name="Kawai M."/>
            <person name="Futagami T."/>
            <person name="Toyoda A."/>
            <person name="Takaki Y."/>
            <person name="Nishi S."/>
            <person name="Hori S."/>
            <person name="Arai W."/>
            <person name="Tsubouchi T."/>
            <person name="Morono Y."/>
            <person name="Uchiyama I."/>
            <person name="Ito T."/>
            <person name="Fujiyama A."/>
            <person name="Inagaki F."/>
            <person name="Takami H."/>
        </authorList>
    </citation>
    <scope>NUCLEOTIDE SEQUENCE</scope>
    <source>
        <strain evidence="3">Expedition CK06-06</strain>
    </source>
</reference>
<organism evidence="3">
    <name type="scientific">marine sediment metagenome</name>
    <dbReference type="NCBI Taxonomy" id="412755"/>
    <lineage>
        <taxon>unclassified sequences</taxon>
        <taxon>metagenomes</taxon>
        <taxon>ecological metagenomes</taxon>
    </lineage>
</organism>